<feature type="domain" description="MsrB" evidence="10">
    <location>
        <begin position="15"/>
        <end position="136"/>
    </location>
</feature>
<dbReference type="PANTHER" id="PTHR10173:SF52">
    <property type="entry name" value="METHIONINE-R-SULFOXIDE REDUCTASE B1"/>
    <property type="match status" value="1"/>
</dbReference>
<evidence type="ECO:0000256" key="3">
    <source>
        <dbReference type="ARBA" id="ARBA00012499"/>
    </source>
</evidence>
<keyword evidence="7" id="KW-0560">Oxidoreductase</keyword>
<protein>
    <recommendedName>
        <fullName evidence="4">Peptide methionine sulfoxide reductase MsrB</fullName>
        <ecNumber evidence="3">1.8.4.12</ecNumber>
    </recommendedName>
    <alternativeName>
        <fullName evidence="9">Peptide-methionine (R)-S-oxide reductase</fullName>
    </alternativeName>
</protein>
<dbReference type="PROSITE" id="PS51790">
    <property type="entry name" value="MSRB"/>
    <property type="match status" value="1"/>
</dbReference>
<comment type="catalytic activity">
    <reaction evidence="8">
        <text>L-methionyl-[protein] + [thioredoxin]-disulfide + H2O = L-methionyl-(R)-S-oxide-[protein] + [thioredoxin]-dithiol</text>
        <dbReference type="Rhea" id="RHEA:24164"/>
        <dbReference type="Rhea" id="RHEA-COMP:10698"/>
        <dbReference type="Rhea" id="RHEA-COMP:10700"/>
        <dbReference type="Rhea" id="RHEA-COMP:12313"/>
        <dbReference type="Rhea" id="RHEA-COMP:12314"/>
        <dbReference type="ChEBI" id="CHEBI:15377"/>
        <dbReference type="ChEBI" id="CHEBI:16044"/>
        <dbReference type="ChEBI" id="CHEBI:29950"/>
        <dbReference type="ChEBI" id="CHEBI:45764"/>
        <dbReference type="ChEBI" id="CHEBI:50058"/>
        <dbReference type="EC" id="1.8.4.12"/>
    </reaction>
</comment>
<reference evidence="12" key="1">
    <citation type="journal article" date="2018" name="Front. Microbiol.">
        <title>Genome-Based Analysis Reveals the Taxonomy and Diversity of the Family Idiomarinaceae.</title>
        <authorList>
            <person name="Liu Y."/>
            <person name="Lai Q."/>
            <person name="Shao Z."/>
        </authorList>
    </citation>
    <scope>NUCLEOTIDE SEQUENCE [LARGE SCALE GENOMIC DNA]</scope>
    <source>
        <strain evidence="12">GBPy7</strain>
    </source>
</reference>
<evidence type="ECO:0000256" key="9">
    <source>
        <dbReference type="ARBA" id="ARBA00075819"/>
    </source>
</evidence>
<dbReference type="OrthoDB" id="4174719at2"/>
<evidence type="ECO:0000256" key="6">
    <source>
        <dbReference type="ARBA" id="ARBA00022833"/>
    </source>
</evidence>
<evidence type="ECO:0000259" key="10">
    <source>
        <dbReference type="PROSITE" id="PS51790"/>
    </source>
</evidence>
<evidence type="ECO:0000256" key="5">
    <source>
        <dbReference type="ARBA" id="ARBA00022723"/>
    </source>
</evidence>
<gene>
    <name evidence="11" type="primary">msrB</name>
    <name evidence="11" type="ORF">CWE08_04320</name>
</gene>
<dbReference type="InterPro" id="IPR002579">
    <property type="entry name" value="Met_Sox_Rdtase_MsrB_dom"/>
</dbReference>
<dbReference type="Proteomes" id="UP000288395">
    <property type="component" value="Unassembled WGS sequence"/>
</dbReference>
<dbReference type="InterPro" id="IPR011057">
    <property type="entry name" value="Mss4-like_sf"/>
</dbReference>
<name>A0A432W0A6_9GAMM</name>
<evidence type="ECO:0000313" key="11">
    <source>
        <dbReference type="EMBL" id="RUO22412.1"/>
    </source>
</evidence>
<dbReference type="GO" id="GO:0030091">
    <property type="term" value="P:protein repair"/>
    <property type="evidence" value="ECO:0007669"/>
    <property type="project" value="InterPro"/>
</dbReference>
<keyword evidence="5" id="KW-0479">Metal-binding</keyword>
<dbReference type="GO" id="GO:0005737">
    <property type="term" value="C:cytoplasm"/>
    <property type="evidence" value="ECO:0007669"/>
    <property type="project" value="TreeGrafter"/>
</dbReference>
<accession>A0A432W0A6</accession>
<evidence type="ECO:0000256" key="8">
    <source>
        <dbReference type="ARBA" id="ARBA00048488"/>
    </source>
</evidence>
<dbReference type="GO" id="GO:0033743">
    <property type="term" value="F:peptide-methionine (R)-S-oxide reductase activity"/>
    <property type="evidence" value="ECO:0007669"/>
    <property type="project" value="UniProtKB-EC"/>
</dbReference>
<sequence>MSNSAPKTPTVAKSADEWRQELSAEQYRVLREKGTEAPFSGALLHETRDGDYYCAGCGALLFKANTKFDAGCGWPSFFAAESDTVKYVRDSSHGMERTEILCAQCEGHLGHVFSDGPAPTGQRYCVNSLALDFSAKEKP</sequence>
<dbReference type="Pfam" id="PF01641">
    <property type="entry name" value="SelR"/>
    <property type="match status" value="1"/>
</dbReference>
<dbReference type="SUPFAM" id="SSF51316">
    <property type="entry name" value="Mss4-like"/>
    <property type="match status" value="1"/>
</dbReference>
<evidence type="ECO:0000256" key="2">
    <source>
        <dbReference type="ARBA" id="ARBA00007174"/>
    </source>
</evidence>
<dbReference type="EMBL" id="PIPJ01000002">
    <property type="protein sequence ID" value="RUO22412.1"/>
    <property type="molecule type" value="Genomic_DNA"/>
</dbReference>
<keyword evidence="6" id="KW-0862">Zinc</keyword>
<dbReference type="Gene3D" id="2.170.150.20">
    <property type="entry name" value="Peptide methionine sulfoxide reductase"/>
    <property type="match status" value="1"/>
</dbReference>
<comment type="caution">
    <text evidence="11">The sequence shown here is derived from an EMBL/GenBank/DDBJ whole genome shotgun (WGS) entry which is preliminary data.</text>
</comment>
<proteinExistence type="inferred from homology"/>
<evidence type="ECO:0000256" key="7">
    <source>
        <dbReference type="ARBA" id="ARBA00023002"/>
    </source>
</evidence>
<evidence type="ECO:0000313" key="12">
    <source>
        <dbReference type="Proteomes" id="UP000288395"/>
    </source>
</evidence>
<dbReference type="PANTHER" id="PTHR10173">
    <property type="entry name" value="METHIONINE SULFOXIDE REDUCTASE"/>
    <property type="match status" value="1"/>
</dbReference>
<dbReference type="RefSeq" id="WP_126765945.1">
    <property type="nucleotide sequence ID" value="NZ_PIPJ01000002.1"/>
</dbReference>
<dbReference type="InterPro" id="IPR028427">
    <property type="entry name" value="Met_Sox_Rdtase_MsrB"/>
</dbReference>
<comment type="similarity">
    <text evidence="2">Belongs to the MsrB Met sulfoxide reductase family.</text>
</comment>
<dbReference type="EC" id="1.8.4.12" evidence="3"/>
<keyword evidence="12" id="KW-1185">Reference proteome</keyword>
<evidence type="ECO:0000256" key="1">
    <source>
        <dbReference type="ARBA" id="ARBA00001947"/>
    </source>
</evidence>
<dbReference type="NCBIfam" id="TIGR00357">
    <property type="entry name" value="peptide-methionine (R)-S-oxide reductase MsrB"/>
    <property type="match status" value="1"/>
</dbReference>
<dbReference type="GO" id="GO:0006979">
    <property type="term" value="P:response to oxidative stress"/>
    <property type="evidence" value="ECO:0007669"/>
    <property type="project" value="InterPro"/>
</dbReference>
<comment type="cofactor">
    <cofactor evidence="1">
        <name>Zn(2+)</name>
        <dbReference type="ChEBI" id="CHEBI:29105"/>
    </cofactor>
</comment>
<dbReference type="FunFam" id="2.170.150.20:FF:000001">
    <property type="entry name" value="Peptide methionine sulfoxide reductase MsrB"/>
    <property type="match status" value="1"/>
</dbReference>
<organism evidence="11 12">
    <name type="scientific">Aliidiomarina iranensis</name>
    <dbReference type="NCBI Taxonomy" id="1434071"/>
    <lineage>
        <taxon>Bacteria</taxon>
        <taxon>Pseudomonadati</taxon>
        <taxon>Pseudomonadota</taxon>
        <taxon>Gammaproteobacteria</taxon>
        <taxon>Alteromonadales</taxon>
        <taxon>Idiomarinaceae</taxon>
        <taxon>Aliidiomarina</taxon>
    </lineage>
</organism>
<dbReference type="GO" id="GO:0046872">
    <property type="term" value="F:metal ion binding"/>
    <property type="evidence" value="ECO:0007669"/>
    <property type="project" value="UniProtKB-KW"/>
</dbReference>
<dbReference type="AlphaFoldDB" id="A0A432W0A6"/>
<evidence type="ECO:0000256" key="4">
    <source>
        <dbReference type="ARBA" id="ARBA00021130"/>
    </source>
</evidence>